<dbReference type="AlphaFoldDB" id="A0A6J6J0G0"/>
<accession>A0A6J6J0G0</accession>
<dbReference type="Pfam" id="PF18986">
    <property type="entry name" value="DUF5719"/>
    <property type="match status" value="1"/>
</dbReference>
<organism evidence="1">
    <name type="scientific">freshwater metagenome</name>
    <dbReference type="NCBI Taxonomy" id="449393"/>
    <lineage>
        <taxon>unclassified sequences</taxon>
        <taxon>metagenomes</taxon>
        <taxon>ecological metagenomes</taxon>
    </lineage>
</organism>
<dbReference type="InterPro" id="IPR043777">
    <property type="entry name" value="DUF5719"/>
</dbReference>
<dbReference type="EMBL" id="CAEZVM010000014">
    <property type="protein sequence ID" value="CAB4630492.1"/>
    <property type="molecule type" value="Genomic_DNA"/>
</dbReference>
<name>A0A6J6J0G0_9ZZZZ</name>
<reference evidence="1" key="1">
    <citation type="submission" date="2020-05" db="EMBL/GenBank/DDBJ databases">
        <authorList>
            <person name="Chiriac C."/>
            <person name="Salcher M."/>
            <person name="Ghai R."/>
            <person name="Kavagutti S V."/>
        </authorList>
    </citation>
    <scope>NUCLEOTIDE SEQUENCE</scope>
</reference>
<evidence type="ECO:0000313" key="1">
    <source>
        <dbReference type="EMBL" id="CAB4630492.1"/>
    </source>
</evidence>
<sequence length="132" mass="13663">MTSDKPIYAGVRVARGNSGGTPRLDFAWLSPADELVSDRAITVPADGETILVLANASDQVSLAKVENLRTGEASSVSVPALGTATVVISGSVVISQGAGIFATAVVLIEGQISDLDIRDPKNLGSQVKVRFR</sequence>
<protein>
    <submittedName>
        <fullName evidence="1">Unannotated protein</fullName>
    </submittedName>
</protein>
<gene>
    <name evidence="1" type="ORF">UFOPK2032_00561</name>
</gene>
<proteinExistence type="predicted"/>